<evidence type="ECO:0000256" key="2">
    <source>
        <dbReference type="ARBA" id="ARBA00022771"/>
    </source>
</evidence>
<dbReference type="PROSITE" id="PS01360">
    <property type="entry name" value="ZF_MYND_1"/>
    <property type="match status" value="1"/>
</dbReference>
<sequence length="294" mass="33300">MSPSWSSSLCLVLATLLVIYLSGNFFSKPVISEIEQITMAPDQSSERESKTKTGGRKEKLPKAEGDCESCWGDEYDEEEVTMRRCAQCKNQFYCSEGCQRKDWKTHKYNCSPLYDDTTPATIPRNQESEDEIRRMGKILADWMKAFEAQGNAVKTRQWKGSSLPEAAAFLEVAPSPHFPPYKREIPNPRTKKYRLPLVLMARLFLNDLVGELSSEAKETLAGYINVITMPSSHAKLYGPKIMGRPADLSPGEYVSFVASAPIITMQEYGTCSFSKECQERWRNLATAKLFLWDD</sequence>
<dbReference type="SUPFAM" id="SSF144232">
    <property type="entry name" value="HIT/MYND zinc finger-like"/>
    <property type="match status" value="1"/>
</dbReference>
<reference evidence="9" key="1">
    <citation type="journal article" date="2017" name="Nat. Ecol. Evol.">
        <title>Genome expansion and lineage-specific genetic innovations in the forest pathogenic fungi Armillaria.</title>
        <authorList>
            <person name="Sipos G."/>
            <person name="Prasanna A.N."/>
            <person name="Walter M.C."/>
            <person name="O'Connor E."/>
            <person name="Balint B."/>
            <person name="Krizsan K."/>
            <person name="Kiss B."/>
            <person name="Hess J."/>
            <person name="Varga T."/>
            <person name="Slot J."/>
            <person name="Riley R."/>
            <person name="Boka B."/>
            <person name="Rigling D."/>
            <person name="Barry K."/>
            <person name="Lee J."/>
            <person name="Mihaltcheva S."/>
            <person name="LaButti K."/>
            <person name="Lipzen A."/>
            <person name="Waldron R."/>
            <person name="Moloney N.M."/>
            <person name="Sperisen C."/>
            <person name="Kredics L."/>
            <person name="Vagvoelgyi C."/>
            <person name="Patrignani A."/>
            <person name="Fitzpatrick D."/>
            <person name="Nagy I."/>
            <person name="Doyle S."/>
            <person name="Anderson J.B."/>
            <person name="Grigoriev I.V."/>
            <person name="Gueldener U."/>
            <person name="Muensterkoetter M."/>
            <person name="Nagy L.G."/>
        </authorList>
    </citation>
    <scope>NUCLEOTIDE SEQUENCE [LARGE SCALE GENOMIC DNA]</scope>
    <source>
        <strain evidence="9">C18/9</strain>
    </source>
</reference>
<organism evidence="8 9">
    <name type="scientific">Armillaria ostoyae</name>
    <name type="common">Armillaria root rot fungus</name>
    <dbReference type="NCBI Taxonomy" id="47428"/>
    <lineage>
        <taxon>Eukaryota</taxon>
        <taxon>Fungi</taxon>
        <taxon>Dikarya</taxon>
        <taxon>Basidiomycota</taxon>
        <taxon>Agaricomycotina</taxon>
        <taxon>Agaricomycetes</taxon>
        <taxon>Agaricomycetidae</taxon>
        <taxon>Agaricales</taxon>
        <taxon>Marasmiineae</taxon>
        <taxon>Physalacriaceae</taxon>
        <taxon>Armillaria</taxon>
    </lineage>
</organism>
<dbReference type="Pfam" id="PF01753">
    <property type="entry name" value="zf-MYND"/>
    <property type="match status" value="1"/>
</dbReference>
<keyword evidence="1" id="KW-0479">Metal-binding</keyword>
<feature type="region of interest" description="Disordered" evidence="5">
    <location>
        <begin position="39"/>
        <end position="62"/>
    </location>
</feature>
<dbReference type="AlphaFoldDB" id="A0A284R5N7"/>
<dbReference type="GO" id="GO:0008270">
    <property type="term" value="F:zinc ion binding"/>
    <property type="evidence" value="ECO:0007669"/>
    <property type="project" value="UniProtKB-KW"/>
</dbReference>
<feature type="compositionally biased region" description="Basic and acidic residues" evidence="5">
    <location>
        <begin position="44"/>
        <end position="62"/>
    </location>
</feature>
<accession>A0A284R5N7</accession>
<dbReference type="OMA" id="YINVITM"/>
<dbReference type="Gene3D" id="6.10.140.2220">
    <property type="match status" value="1"/>
</dbReference>
<feature type="signal peptide" evidence="6">
    <location>
        <begin position="1"/>
        <end position="23"/>
    </location>
</feature>
<evidence type="ECO:0000313" key="9">
    <source>
        <dbReference type="Proteomes" id="UP000219338"/>
    </source>
</evidence>
<dbReference type="InterPro" id="IPR002893">
    <property type="entry name" value="Znf_MYND"/>
</dbReference>
<protein>
    <recommendedName>
        <fullName evidence="7">MYND-type domain-containing protein</fullName>
    </recommendedName>
</protein>
<keyword evidence="6" id="KW-0732">Signal</keyword>
<keyword evidence="9" id="KW-1185">Reference proteome</keyword>
<dbReference type="STRING" id="47428.A0A284R5N7"/>
<keyword evidence="2 4" id="KW-0863">Zinc-finger</keyword>
<dbReference type="OrthoDB" id="3007465at2759"/>
<evidence type="ECO:0000313" key="8">
    <source>
        <dbReference type="EMBL" id="SJL04015.1"/>
    </source>
</evidence>
<evidence type="ECO:0000256" key="5">
    <source>
        <dbReference type="SAM" id="MobiDB-lite"/>
    </source>
</evidence>
<evidence type="ECO:0000256" key="6">
    <source>
        <dbReference type="SAM" id="SignalP"/>
    </source>
</evidence>
<keyword evidence="3" id="KW-0862">Zinc</keyword>
<proteinExistence type="predicted"/>
<evidence type="ECO:0000256" key="4">
    <source>
        <dbReference type="PROSITE-ProRule" id="PRU00134"/>
    </source>
</evidence>
<evidence type="ECO:0000259" key="7">
    <source>
        <dbReference type="PROSITE" id="PS50865"/>
    </source>
</evidence>
<name>A0A284R5N7_ARMOS</name>
<feature type="chain" id="PRO_5013397920" description="MYND-type domain-containing protein" evidence="6">
    <location>
        <begin position="24"/>
        <end position="294"/>
    </location>
</feature>
<feature type="domain" description="MYND-type" evidence="7">
    <location>
        <begin position="67"/>
        <end position="110"/>
    </location>
</feature>
<evidence type="ECO:0000256" key="1">
    <source>
        <dbReference type="ARBA" id="ARBA00022723"/>
    </source>
</evidence>
<gene>
    <name evidence="8" type="ORF">ARMOST_07372</name>
</gene>
<dbReference type="EMBL" id="FUEG01000004">
    <property type="protein sequence ID" value="SJL04015.1"/>
    <property type="molecule type" value="Genomic_DNA"/>
</dbReference>
<dbReference type="PROSITE" id="PS50865">
    <property type="entry name" value="ZF_MYND_2"/>
    <property type="match status" value="1"/>
</dbReference>
<evidence type="ECO:0000256" key="3">
    <source>
        <dbReference type="ARBA" id="ARBA00022833"/>
    </source>
</evidence>
<dbReference type="Proteomes" id="UP000219338">
    <property type="component" value="Unassembled WGS sequence"/>
</dbReference>